<comment type="similarity">
    <text evidence="1">Belongs to the TIM50 family.</text>
</comment>
<dbReference type="SMART" id="SM00577">
    <property type="entry name" value="CPDc"/>
    <property type="match status" value="1"/>
</dbReference>
<dbReference type="Proteomes" id="UP000244722">
    <property type="component" value="Unassembled WGS sequence"/>
</dbReference>
<organism evidence="4 5">
    <name type="scientific">Tuber borchii</name>
    <name type="common">White truffle</name>
    <dbReference type="NCBI Taxonomy" id="42251"/>
    <lineage>
        <taxon>Eukaryota</taxon>
        <taxon>Fungi</taxon>
        <taxon>Dikarya</taxon>
        <taxon>Ascomycota</taxon>
        <taxon>Pezizomycotina</taxon>
        <taxon>Pezizomycetes</taxon>
        <taxon>Pezizales</taxon>
        <taxon>Tuberaceae</taxon>
        <taxon>Tuber</taxon>
    </lineage>
</organism>
<keyword evidence="1" id="KW-0653">Protein transport</keyword>
<comment type="caution">
    <text evidence="4">The sequence shown here is derived from an EMBL/GenBank/DDBJ whole genome shotgun (WGS) entry which is preliminary data.</text>
</comment>
<evidence type="ECO:0000313" key="4">
    <source>
        <dbReference type="EMBL" id="PUU80573.1"/>
    </source>
</evidence>
<keyword evidence="1" id="KW-0811">Translocation</keyword>
<dbReference type="PANTHER" id="PTHR12210">
    <property type="entry name" value="DULLARD PROTEIN PHOSPHATASE"/>
    <property type="match status" value="1"/>
</dbReference>
<dbReference type="OrthoDB" id="1711508at2759"/>
<feature type="compositionally biased region" description="Polar residues" evidence="2">
    <location>
        <begin position="193"/>
        <end position="210"/>
    </location>
</feature>
<comment type="function">
    <text evidence="1">Essential component of the TIM23 complex, a complex that mediates the translocation of transit peptide-containing proteins across the mitochondrial inner membrane.</text>
</comment>
<dbReference type="InterPro" id="IPR023214">
    <property type="entry name" value="HAD_sf"/>
</dbReference>
<dbReference type="EMBL" id="NESQ01000062">
    <property type="protein sequence ID" value="PUU80573.1"/>
    <property type="molecule type" value="Genomic_DNA"/>
</dbReference>
<dbReference type="PROSITE" id="PS50969">
    <property type="entry name" value="FCP1"/>
    <property type="match status" value="1"/>
</dbReference>
<dbReference type="InterPro" id="IPR050365">
    <property type="entry name" value="TIM50"/>
</dbReference>
<evidence type="ECO:0000259" key="3">
    <source>
        <dbReference type="PROSITE" id="PS50969"/>
    </source>
</evidence>
<comment type="subcellular location">
    <subcellularLocation>
        <location evidence="1">Mitochondrion inner membrane</location>
        <topology evidence="1">Single-pass membrane protein</topology>
    </subcellularLocation>
</comment>
<sequence length="465" mass="52209">MYAFKPLLNPLTLNRVFGARLVLKEESIANPQTKSIGTMSEREDIPGLSSEETCDSRKGKKPYPTEPDERTSSQGAQLAEEESSGFTGSVHAPHVEDLRVQSSEIPFFSDWAASERLRQESYGNHWHGNTPTLNPSNSALSWARAGSGYPGPGDLGYSQEGSLDWRQSSTTYSTGPWGHYPESRSSWAHGVQRHQSPSQQQLFPNPQSAVFNPPPPWRQQQPRGHHDDRGQHSKSSWGRRSHGHASRLSGNDAPLPAPVPTEDYLAKSLLKPQALPEAPKQLLVLDLNGTLVYRNKGDKARPVRRPGLDNFLGYIFTHFSVMVWTSAQPGNAQLMVNKIFTNEQRNKLLAVWARDTLQLTPNQYHNKTTVYKRLTRIWTGEFRLHYPSLDQSSSGWDQTNTILIDDTSVKAAGQPYNLIRVPEFAGEMGGEESTVLSSCVKYLNELRFQDNVSAYIRLSPFYDRH</sequence>
<feature type="domain" description="FCP1 homology" evidence="3">
    <location>
        <begin position="276"/>
        <end position="446"/>
    </location>
</feature>
<dbReference type="Pfam" id="PF03031">
    <property type="entry name" value="NIF"/>
    <property type="match status" value="1"/>
</dbReference>
<dbReference type="SUPFAM" id="SSF56784">
    <property type="entry name" value="HAD-like"/>
    <property type="match status" value="1"/>
</dbReference>
<accession>A0A2T6ZYJ9</accession>
<dbReference type="GO" id="GO:0015031">
    <property type="term" value="P:protein transport"/>
    <property type="evidence" value="ECO:0007669"/>
    <property type="project" value="UniProtKB-KW"/>
</dbReference>
<feature type="region of interest" description="Disordered" evidence="2">
    <location>
        <begin position="137"/>
        <end position="161"/>
    </location>
</feature>
<dbReference type="InterPro" id="IPR036412">
    <property type="entry name" value="HAD-like_sf"/>
</dbReference>
<dbReference type="InterPro" id="IPR004274">
    <property type="entry name" value="FCP1_dom"/>
</dbReference>
<keyword evidence="1" id="KW-0813">Transport</keyword>
<keyword evidence="5" id="KW-1185">Reference proteome</keyword>
<comment type="subunit">
    <text evidence="1">Component of the TIM23 complex.</text>
</comment>
<dbReference type="STRING" id="42251.A0A2T6ZYJ9"/>
<reference evidence="4 5" key="1">
    <citation type="submission" date="2017-04" db="EMBL/GenBank/DDBJ databases">
        <title>Draft genome sequence of Tuber borchii Vittad., a whitish edible truffle.</title>
        <authorList>
            <consortium name="DOE Joint Genome Institute"/>
            <person name="Murat C."/>
            <person name="Kuo A."/>
            <person name="Barry K.W."/>
            <person name="Clum A."/>
            <person name="Dockter R.B."/>
            <person name="Fauchery L."/>
            <person name="Iotti M."/>
            <person name="Kohler A."/>
            <person name="Labutti K."/>
            <person name="Lindquist E.A."/>
            <person name="Lipzen A."/>
            <person name="Ohm R.A."/>
            <person name="Wang M."/>
            <person name="Grigoriev I.V."/>
            <person name="Zambonelli A."/>
            <person name="Martin F.M."/>
        </authorList>
    </citation>
    <scope>NUCLEOTIDE SEQUENCE [LARGE SCALE GENOMIC DNA]</scope>
    <source>
        <strain evidence="4 5">Tbo3840</strain>
    </source>
</reference>
<evidence type="ECO:0000313" key="5">
    <source>
        <dbReference type="Proteomes" id="UP000244722"/>
    </source>
</evidence>
<keyword evidence="1" id="KW-0809">Transit peptide</keyword>
<name>A0A2T6ZYJ9_TUBBO</name>
<protein>
    <recommendedName>
        <fullName evidence="1">Mitochondrial import inner membrane translocase subunit TIM50</fullName>
    </recommendedName>
</protein>
<proteinExistence type="inferred from homology"/>
<keyword evidence="1" id="KW-0496">Mitochondrion</keyword>
<dbReference type="GO" id="GO:0005744">
    <property type="term" value="C:TIM23 mitochondrial import inner membrane translocase complex"/>
    <property type="evidence" value="ECO:0007669"/>
    <property type="project" value="UniProtKB-UniRule"/>
</dbReference>
<dbReference type="AlphaFoldDB" id="A0A2T6ZYJ9"/>
<dbReference type="Gene3D" id="3.40.50.1000">
    <property type="entry name" value="HAD superfamily/HAD-like"/>
    <property type="match status" value="1"/>
</dbReference>
<gene>
    <name evidence="4" type="ORF">B9Z19DRAFT_1113891</name>
</gene>
<feature type="region of interest" description="Disordered" evidence="2">
    <location>
        <begin position="183"/>
        <end position="259"/>
    </location>
</feature>
<evidence type="ECO:0000256" key="2">
    <source>
        <dbReference type="SAM" id="MobiDB-lite"/>
    </source>
</evidence>
<evidence type="ECO:0000256" key="1">
    <source>
        <dbReference type="RuleBase" id="RU365079"/>
    </source>
</evidence>
<feature type="region of interest" description="Disordered" evidence="2">
    <location>
        <begin position="30"/>
        <end position="89"/>
    </location>
</feature>